<evidence type="ECO:0000256" key="6">
    <source>
        <dbReference type="SAM" id="SignalP"/>
    </source>
</evidence>
<keyword evidence="1" id="KW-1003">Cell membrane</keyword>
<feature type="chain" id="PRO_5038773574" evidence="6">
    <location>
        <begin position="23"/>
        <end position="455"/>
    </location>
</feature>
<proteinExistence type="predicted"/>
<dbReference type="PANTHER" id="PTHR43649">
    <property type="entry name" value="ARABINOSE-BINDING PROTEIN-RELATED"/>
    <property type="match status" value="1"/>
</dbReference>
<dbReference type="PANTHER" id="PTHR43649:SF33">
    <property type="entry name" value="POLYGALACTURONAN_RHAMNOGALACTURONAN-BINDING PROTEIN YTCQ"/>
    <property type="match status" value="1"/>
</dbReference>
<evidence type="ECO:0000256" key="2">
    <source>
        <dbReference type="ARBA" id="ARBA00022729"/>
    </source>
</evidence>
<keyword evidence="4" id="KW-0564">Palmitate</keyword>
<evidence type="ECO:0000256" key="4">
    <source>
        <dbReference type="ARBA" id="ARBA00023139"/>
    </source>
</evidence>
<organism evidence="7 8">
    <name type="scientific">Vagococcus fessus</name>
    <dbReference type="NCBI Taxonomy" id="120370"/>
    <lineage>
        <taxon>Bacteria</taxon>
        <taxon>Bacillati</taxon>
        <taxon>Bacillota</taxon>
        <taxon>Bacilli</taxon>
        <taxon>Lactobacillales</taxon>
        <taxon>Enterococcaceae</taxon>
        <taxon>Vagococcus</taxon>
    </lineage>
</organism>
<dbReference type="SUPFAM" id="SSF53850">
    <property type="entry name" value="Periplasmic binding protein-like II"/>
    <property type="match status" value="1"/>
</dbReference>
<gene>
    <name evidence="7" type="ORF">CBF31_06350</name>
</gene>
<comment type="caution">
    <text evidence="7">The sequence shown here is derived from an EMBL/GenBank/DDBJ whole genome shotgun (WGS) entry which is preliminary data.</text>
</comment>
<evidence type="ECO:0000256" key="5">
    <source>
        <dbReference type="ARBA" id="ARBA00023288"/>
    </source>
</evidence>
<dbReference type="Gene3D" id="3.40.190.10">
    <property type="entry name" value="Periplasmic binding protein-like II"/>
    <property type="match status" value="1"/>
</dbReference>
<protein>
    <submittedName>
        <fullName evidence="7">Sugar ABC transporter substrate-binding protein</fullName>
    </submittedName>
</protein>
<dbReference type="PROSITE" id="PS51257">
    <property type="entry name" value="PROKAR_LIPOPROTEIN"/>
    <property type="match status" value="1"/>
</dbReference>
<name>A0A430A881_9ENTE</name>
<keyword evidence="8" id="KW-1185">Reference proteome</keyword>
<dbReference type="Pfam" id="PF01547">
    <property type="entry name" value="SBP_bac_1"/>
    <property type="match status" value="1"/>
</dbReference>
<keyword evidence="2 6" id="KW-0732">Signal</keyword>
<dbReference type="InterPro" id="IPR006059">
    <property type="entry name" value="SBP"/>
</dbReference>
<dbReference type="RefSeq" id="WP_211330823.1">
    <property type="nucleotide sequence ID" value="NZ_CBCRYB010000001.1"/>
</dbReference>
<evidence type="ECO:0000313" key="7">
    <source>
        <dbReference type="EMBL" id="RSU03333.1"/>
    </source>
</evidence>
<dbReference type="Proteomes" id="UP000287101">
    <property type="component" value="Unassembled WGS sequence"/>
</dbReference>
<keyword evidence="5" id="KW-0449">Lipoprotein</keyword>
<reference evidence="7 8" key="1">
    <citation type="submission" date="2017-05" db="EMBL/GenBank/DDBJ databases">
        <title>Vagococcus spp. assemblies.</title>
        <authorList>
            <person name="Gulvik C.A."/>
        </authorList>
    </citation>
    <scope>NUCLEOTIDE SEQUENCE [LARGE SCALE GENOMIC DNA]</scope>
    <source>
        <strain evidence="7 8">CCUG 41755</strain>
    </source>
</reference>
<evidence type="ECO:0000313" key="8">
    <source>
        <dbReference type="Proteomes" id="UP000287101"/>
    </source>
</evidence>
<keyword evidence="3" id="KW-0472">Membrane</keyword>
<feature type="signal peptide" evidence="6">
    <location>
        <begin position="1"/>
        <end position="22"/>
    </location>
</feature>
<dbReference type="AlphaFoldDB" id="A0A430A881"/>
<dbReference type="InterPro" id="IPR050490">
    <property type="entry name" value="Bact_solute-bd_prot1"/>
</dbReference>
<evidence type="ECO:0000256" key="1">
    <source>
        <dbReference type="ARBA" id="ARBA00022475"/>
    </source>
</evidence>
<evidence type="ECO:0000256" key="3">
    <source>
        <dbReference type="ARBA" id="ARBA00023136"/>
    </source>
</evidence>
<accession>A0A430A881</accession>
<dbReference type="EMBL" id="NGJY01000002">
    <property type="protein sequence ID" value="RSU03333.1"/>
    <property type="molecule type" value="Genomic_DNA"/>
</dbReference>
<sequence length="455" mass="51164">MKKLNKIMLGSMAVLASVVVLSGCGKGKEEASGSKSDKVTLDMWLTPQWKGIFDDKEEGADYDSFFKEAAKRFEEKNPGVKINVQVIPGEQRADKLSVAVQTKQLPDMFFDSSFALSEYAHMGILAPLDDIVDDETKKDIPESIWENVQIKDKTYFYPFAHNPGTLSYNADMFKEAGLDKYIGGEHEIVNWSPEDLKTIAKTIKDKQKDVAPFGLFAKNNQGDTWNMSYLRMFGNEFFDKNGKIVVNEESGEKALKFIDDMRKDGLTTSGAESLSSNDVNAMFQNKQTAINFTNSVLFNGIQKDMESGKVEKFDMRLANIPGEKKPVSFTYVTSSVVFDSGDSERVKAAKDFVKFYSTDKELVKASKNALPVRDSVAKEFENEMPYLKAYTENSENIINFSNNTPGYVELRNVFFPELQAVYTNDKSAKEALDSFAENGNRIIEENKKKSLLLNK</sequence>